<evidence type="ECO:0000256" key="3">
    <source>
        <dbReference type="ARBA" id="ARBA00012944"/>
    </source>
</evidence>
<name>L7NWN4_9ARAC</name>
<feature type="transmembrane region" description="Helical" evidence="9">
    <location>
        <begin position="400"/>
        <end position="426"/>
    </location>
</feature>
<evidence type="ECO:0000256" key="8">
    <source>
        <dbReference type="ARBA" id="ARBA00049551"/>
    </source>
</evidence>
<keyword evidence="5 9" id="KW-1133">Transmembrane helix</keyword>
<keyword evidence="6 9" id="KW-0472">Membrane</keyword>
<feature type="transmembrane region" description="Helical" evidence="9">
    <location>
        <begin position="359"/>
        <end position="379"/>
    </location>
</feature>
<evidence type="ECO:0000256" key="5">
    <source>
        <dbReference type="ARBA" id="ARBA00022989"/>
    </source>
</evidence>
<dbReference type="GO" id="GO:0042773">
    <property type="term" value="P:ATP synthesis coupled electron transport"/>
    <property type="evidence" value="ECO:0007669"/>
    <property type="project" value="InterPro"/>
</dbReference>
<feature type="transmembrane region" description="Helical" evidence="9">
    <location>
        <begin position="283"/>
        <end position="305"/>
    </location>
</feature>
<feature type="transmembrane region" description="Helical" evidence="9">
    <location>
        <begin position="105"/>
        <end position="124"/>
    </location>
</feature>
<reference evidence="11" key="1">
    <citation type="submission" date="2012-01" db="EMBL/GenBank/DDBJ databases">
        <title>Mitochondrial genomes of three spider species.</title>
        <authorList>
            <person name="Podsiadlowski L."/>
            <person name="Arabi J."/>
            <person name="Fahrein K."/>
        </authorList>
    </citation>
    <scope>NUCLEOTIDE SEQUENCE</scope>
</reference>
<evidence type="ECO:0000256" key="6">
    <source>
        <dbReference type="ARBA" id="ARBA00023136"/>
    </source>
</evidence>
<dbReference type="EC" id="7.1.1.2" evidence="3"/>
<dbReference type="GO" id="GO:0003954">
    <property type="term" value="F:NADH dehydrogenase activity"/>
    <property type="evidence" value="ECO:0007669"/>
    <property type="project" value="TreeGrafter"/>
</dbReference>
<feature type="transmembrane region" description="Helical" evidence="9">
    <location>
        <begin position="6"/>
        <end position="25"/>
    </location>
</feature>
<dbReference type="PRINTS" id="PR01434">
    <property type="entry name" value="NADHDHGNASE5"/>
</dbReference>
<feature type="transmembrane region" description="Helical" evidence="9">
    <location>
        <begin position="168"/>
        <end position="193"/>
    </location>
</feature>
<evidence type="ECO:0000259" key="10">
    <source>
        <dbReference type="Pfam" id="PF00361"/>
    </source>
</evidence>
<keyword evidence="11" id="KW-0496">Mitochondrion</keyword>
<accession>L7NWN4</accession>
<dbReference type="Pfam" id="PF00361">
    <property type="entry name" value="Proton_antipo_M"/>
    <property type="match status" value="1"/>
</dbReference>
<dbReference type="PANTHER" id="PTHR42829">
    <property type="entry name" value="NADH-UBIQUINONE OXIDOREDUCTASE CHAIN 5"/>
    <property type="match status" value="1"/>
</dbReference>
<comment type="catalytic activity">
    <reaction evidence="8">
        <text>a ubiquinone + NADH + 5 H(+)(in) = a ubiquinol + NAD(+) + 4 H(+)(out)</text>
        <dbReference type="Rhea" id="RHEA:29091"/>
        <dbReference type="Rhea" id="RHEA-COMP:9565"/>
        <dbReference type="Rhea" id="RHEA-COMP:9566"/>
        <dbReference type="ChEBI" id="CHEBI:15378"/>
        <dbReference type="ChEBI" id="CHEBI:16389"/>
        <dbReference type="ChEBI" id="CHEBI:17976"/>
        <dbReference type="ChEBI" id="CHEBI:57540"/>
        <dbReference type="ChEBI" id="CHEBI:57945"/>
        <dbReference type="EC" id="7.1.1.2"/>
    </reaction>
</comment>
<feature type="transmembrane region" description="Helical" evidence="9">
    <location>
        <begin position="205"/>
        <end position="224"/>
    </location>
</feature>
<feature type="transmembrane region" description="Helical" evidence="9">
    <location>
        <begin position="230"/>
        <end position="252"/>
    </location>
</feature>
<gene>
    <name evidence="11" type="primary">NAD5</name>
</gene>
<dbReference type="InterPro" id="IPR003945">
    <property type="entry name" value="NU5C-like"/>
</dbReference>
<feature type="transmembrane region" description="Helical" evidence="9">
    <location>
        <begin position="82"/>
        <end position="99"/>
    </location>
</feature>
<feature type="transmembrane region" description="Helical" evidence="9">
    <location>
        <begin position="465"/>
        <end position="485"/>
    </location>
</feature>
<evidence type="ECO:0000256" key="1">
    <source>
        <dbReference type="ARBA" id="ARBA00003257"/>
    </source>
</evidence>
<dbReference type="InterPro" id="IPR001750">
    <property type="entry name" value="ND/Mrp_TM"/>
</dbReference>
<proteinExistence type="predicted"/>
<dbReference type="AlphaFoldDB" id="L7NWN4"/>
<feature type="transmembrane region" description="Helical" evidence="9">
    <location>
        <begin position="528"/>
        <end position="546"/>
    </location>
</feature>
<sequence length="547" mass="61147">MILMSFILLLLAFTLFSLSFILMFFNSQLFLFFPIIPFCSSILQISILIDWISSLFSASVLFISSFILIFSTYYIPSKEQKRFSLILLSFIISMIILIFSNNLFFMILGWDGLGVSSYILVVYYRNLESSKSGMITILSNRIGDIMIIISVSFLSSFGLWEFNFNSLFPFLILILLILAAFTKSAQAPFSAWLPAAMAAPTPVSALVHSSTLVTAGIFLLIRIFPLSHPLSSTTVMFLSLITMIFASISANWEQDLKKIIALSTLSQIALMAFSISINCPSLAFFHLITHAFFKSTLFLCAGTLIHNSSYQDLRSQGASFLNNPIILILFNTANMALMGIPFMAGFYSKDMIIESSILFSPNLLVFFLSYLSIGLTASYSSRLLSLSSKLILKHNKNKSFIINLPVIFSIIPLIPLSILSGALISWLSLPSQLLITPLSMKIMILTSVSLGFLLGSFLSFKSSLFLKLGHSSISLWFLYSISPFLPINSSKMGHLASLVDKSWLEFHSVNQTFLFLKNMSYLPLSNSFLNLIPIMIFLIPLSIFFYL</sequence>
<comment type="subcellular location">
    <subcellularLocation>
        <location evidence="2">Membrane</location>
        <topology evidence="2">Multi-pass membrane protein</topology>
    </subcellularLocation>
</comment>
<dbReference type="EMBL" id="JQ407802">
    <property type="protein sequence ID" value="AFC77863.1"/>
    <property type="molecule type" value="Genomic_DNA"/>
</dbReference>
<feature type="transmembrane region" description="Helical" evidence="9">
    <location>
        <begin position="55"/>
        <end position="75"/>
    </location>
</feature>
<evidence type="ECO:0000256" key="4">
    <source>
        <dbReference type="ARBA" id="ARBA00022692"/>
    </source>
</evidence>
<dbReference type="GO" id="GO:0015990">
    <property type="term" value="P:electron transport coupled proton transport"/>
    <property type="evidence" value="ECO:0007669"/>
    <property type="project" value="TreeGrafter"/>
</dbReference>
<feature type="transmembrane region" description="Helical" evidence="9">
    <location>
        <begin position="259"/>
        <end position="277"/>
    </location>
</feature>
<geneLocation type="mitochondrion" evidence="11"/>
<evidence type="ECO:0000256" key="7">
    <source>
        <dbReference type="ARBA" id="ARBA00031027"/>
    </source>
</evidence>
<protein>
    <recommendedName>
        <fullName evidence="3">NADH:ubiquinone reductase (H(+)-translocating)</fullName>
        <ecNumber evidence="3">7.1.1.2</ecNumber>
    </recommendedName>
    <alternativeName>
        <fullName evidence="7">NADH dehydrogenase subunit 5</fullName>
    </alternativeName>
</protein>
<feature type="transmembrane region" description="Helical" evidence="9">
    <location>
        <begin position="438"/>
        <end position="458"/>
    </location>
</feature>
<dbReference type="GO" id="GO:0016020">
    <property type="term" value="C:membrane"/>
    <property type="evidence" value="ECO:0007669"/>
    <property type="project" value="UniProtKB-SubCell"/>
</dbReference>
<evidence type="ECO:0000256" key="9">
    <source>
        <dbReference type="SAM" id="Phobius"/>
    </source>
</evidence>
<feature type="domain" description="NADH:quinone oxidoreductase/Mrp antiporter transmembrane" evidence="10">
    <location>
        <begin position="100"/>
        <end position="370"/>
    </location>
</feature>
<feature type="transmembrane region" description="Helical" evidence="9">
    <location>
        <begin position="145"/>
        <end position="162"/>
    </location>
</feature>
<dbReference type="GO" id="GO:0008137">
    <property type="term" value="F:NADH dehydrogenase (ubiquinone) activity"/>
    <property type="evidence" value="ECO:0007669"/>
    <property type="project" value="UniProtKB-EC"/>
</dbReference>
<organism evidence="11">
    <name type="scientific">Phyxioschema suthepium</name>
    <dbReference type="NCBI Taxonomy" id="1155482"/>
    <lineage>
        <taxon>Eukaryota</taxon>
        <taxon>Metazoa</taxon>
        <taxon>Ecdysozoa</taxon>
        <taxon>Arthropoda</taxon>
        <taxon>Chelicerata</taxon>
        <taxon>Arachnida</taxon>
        <taxon>Araneae</taxon>
        <taxon>Mygalomorphae</taxon>
        <taxon>Avicularoidea</taxon>
        <taxon>Euagridae</taxon>
        <taxon>Phyxioschema</taxon>
    </lineage>
</organism>
<feature type="transmembrane region" description="Helical" evidence="9">
    <location>
        <begin position="325"/>
        <end position="347"/>
    </location>
</feature>
<comment type="function">
    <text evidence="1">Core subunit of the mitochondrial membrane respiratory chain NADH dehydrogenase (Complex I) that is believed to belong to the minimal assembly required for catalysis. Complex I functions in the transfer of electrons from NADH to the respiratory chain. The immediate electron acceptor for the enzyme is believed to be ubiquinone.</text>
</comment>
<keyword evidence="4 9" id="KW-0812">Transmembrane</keyword>
<evidence type="ECO:0000256" key="2">
    <source>
        <dbReference type="ARBA" id="ARBA00004141"/>
    </source>
</evidence>
<evidence type="ECO:0000313" key="11">
    <source>
        <dbReference type="EMBL" id="AFC77863.1"/>
    </source>
</evidence>
<dbReference type="PANTHER" id="PTHR42829:SF2">
    <property type="entry name" value="NADH-UBIQUINONE OXIDOREDUCTASE CHAIN 5"/>
    <property type="match status" value="1"/>
</dbReference>